<keyword evidence="2" id="KW-0812">Transmembrane</keyword>
<dbReference type="Gene3D" id="1.20.1270.240">
    <property type="match status" value="1"/>
</dbReference>
<dbReference type="EMBL" id="DVLP01000089">
    <property type="protein sequence ID" value="HIT74568.1"/>
    <property type="molecule type" value="Genomic_DNA"/>
</dbReference>
<evidence type="ECO:0000313" key="3">
    <source>
        <dbReference type="EMBL" id="HIT74568.1"/>
    </source>
</evidence>
<sequence>MSDYLKQRDGAPAGFFEAEAAGLRWLAEPAVVPVVELLDHDGEHLRLARLVDGRPTAESARAFGAGLARLHDAGAPAFGWAPSGTAWFGPLTDPFTVPANSHDDFATYWAEDRLRPLLERAAGHLGAEGVAEVEAAIGVIRAGAYSGISGRGTETPSRVHGDLWAGNIMWPDTVGTLIDPAAHGGHRLEDLALLSLFGAPHLIEILDGYAEQHPMPADWRDDLPAHLFFALLAHVVLFGGGYVAESIRTARQIVTRARQLR</sequence>
<evidence type="ECO:0000313" key="4">
    <source>
        <dbReference type="Proteomes" id="UP000886842"/>
    </source>
</evidence>
<keyword evidence="2" id="KW-0472">Membrane</keyword>
<organism evidence="3 4">
    <name type="scientific">Candidatus Avipropionibacterium avicola</name>
    <dbReference type="NCBI Taxonomy" id="2840701"/>
    <lineage>
        <taxon>Bacteria</taxon>
        <taxon>Bacillati</taxon>
        <taxon>Actinomycetota</taxon>
        <taxon>Actinomycetes</taxon>
        <taxon>Propionibacteriales</taxon>
        <taxon>Propionibacteriaceae</taxon>
        <taxon>Propionibacteriaceae incertae sedis</taxon>
        <taxon>Candidatus Avipropionibacterium</taxon>
    </lineage>
</organism>
<gene>
    <name evidence="3" type="ORF">IAA98_03195</name>
</gene>
<comment type="caution">
    <text evidence="3">The sequence shown here is derived from an EMBL/GenBank/DDBJ whole genome shotgun (WGS) entry which is preliminary data.</text>
</comment>
<name>A0A9D1KMS6_9ACTN</name>
<dbReference type="PANTHER" id="PTHR12149">
    <property type="entry name" value="FRUCTOSAMINE 3 KINASE-RELATED PROTEIN"/>
    <property type="match status" value="1"/>
</dbReference>
<reference evidence="3" key="1">
    <citation type="submission" date="2020-10" db="EMBL/GenBank/DDBJ databases">
        <authorList>
            <person name="Gilroy R."/>
        </authorList>
    </citation>
    <scope>NUCLEOTIDE SEQUENCE</scope>
    <source>
        <strain evidence="3">ChiGjej1B1-24693</strain>
    </source>
</reference>
<dbReference type="AlphaFoldDB" id="A0A9D1KMS6"/>
<dbReference type="PIRSF" id="PIRSF006221">
    <property type="entry name" value="Ketosamine-3-kinase"/>
    <property type="match status" value="1"/>
</dbReference>
<evidence type="ECO:0000256" key="1">
    <source>
        <dbReference type="PIRNR" id="PIRNR006221"/>
    </source>
</evidence>
<proteinExistence type="inferred from homology"/>
<dbReference type="Gene3D" id="1.10.510.10">
    <property type="entry name" value="Transferase(Phosphotransferase) domain 1"/>
    <property type="match status" value="1"/>
</dbReference>
<comment type="similarity">
    <text evidence="1">Belongs to the fructosamine kinase family.</text>
</comment>
<dbReference type="GO" id="GO:0016301">
    <property type="term" value="F:kinase activity"/>
    <property type="evidence" value="ECO:0007669"/>
    <property type="project" value="UniProtKB-UniRule"/>
</dbReference>
<protein>
    <submittedName>
        <fullName evidence="3">Fructosamine kinase family protein</fullName>
    </submittedName>
</protein>
<dbReference type="Gene3D" id="3.30.200.20">
    <property type="entry name" value="Phosphorylase Kinase, domain 1"/>
    <property type="match status" value="1"/>
</dbReference>
<dbReference type="Proteomes" id="UP000886842">
    <property type="component" value="Unassembled WGS sequence"/>
</dbReference>
<dbReference type="InterPro" id="IPR016477">
    <property type="entry name" value="Fructo-/Ketosamine-3-kinase"/>
</dbReference>
<dbReference type="SUPFAM" id="SSF56112">
    <property type="entry name" value="Protein kinase-like (PK-like)"/>
    <property type="match status" value="1"/>
</dbReference>
<dbReference type="PANTHER" id="PTHR12149:SF8">
    <property type="entry name" value="PROTEIN-RIBULOSAMINE 3-KINASE"/>
    <property type="match status" value="1"/>
</dbReference>
<reference evidence="3" key="2">
    <citation type="journal article" date="2021" name="PeerJ">
        <title>Extensive microbial diversity within the chicken gut microbiome revealed by metagenomics and culture.</title>
        <authorList>
            <person name="Gilroy R."/>
            <person name="Ravi A."/>
            <person name="Getino M."/>
            <person name="Pursley I."/>
            <person name="Horton D.L."/>
            <person name="Alikhan N.F."/>
            <person name="Baker D."/>
            <person name="Gharbi K."/>
            <person name="Hall N."/>
            <person name="Watson M."/>
            <person name="Adriaenssens E.M."/>
            <person name="Foster-Nyarko E."/>
            <person name="Jarju S."/>
            <person name="Secka A."/>
            <person name="Antonio M."/>
            <person name="Oren A."/>
            <person name="Chaudhuri R.R."/>
            <person name="La Ragione R."/>
            <person name="Hildebrand F."/>
            <person name="Pallen M.J."/>
        </authorList>
    </citation>
    <scope>NUCLEOTIDE SEQUENCE</scope>
    <source>
        <strain evidence="3">ChiGjej1B1-24693</strain>
    </source>
</reference>
<keyword evidence="1 3" id="KW-0418">Kinase</keyword>
<dbReference type="Pfam" id="PF03881">
    <property type="entry name" value="Fructosamin_kin"/>
    <property type="match status" value="1"/>
</dbReference>
<keyword evidence="2" id="KW-1133">Transmembrane helix</keyword>
<accession>A0A9D1KMS6</accession>
<feature type="transmembrane region" description="Helical" evidence="2">
    <location>
        <begin position="223"/>
        <end position="244"/>
    </location>
</feature>
<dbReference type="InterPro" id="IPR011009">
    <property type="entry name" value="Kinase-like_dom_sf"/>
</dbReference>
<evidence type="ECO:0000256" key="2">
    <source>
        <dbReference type="SAM" id="Phobius"/>
    </source>
</evidence>
<keyword evidence="1" id="KW-0808">Transferase</keyword>